<evidence type="ECO:0000313" key="2">
    <source>
        <dbReference type="Proteomes" id="UP000199534"/>
    </source>
</evidence>
<dbReference type="AlphaFoldDB" id="A0A1I6G924"/>
<protein>
    <submittedName>
        <fullName evidence="1">Uncharacterized protein</fullName>
    </submittedName>
</protein>
<evidence type="ECO:0000313" key="1">
    <source>
        <dbReference type="EMBL" id="SFR38631.1"/>
    </source>
</evidence>
<keyword evidence="2" id="KW-1185">Reference proteome</keyword>
<dbReference type="EMBL" id="FOYQ01000001">
    <property type="protein sequence ID" value="SFR38631.1"/>
    <property type="molecule type" value="Genomic_DNA"/>
</dbReference>
<dbReference type="Proteomes" id="UP000199534">
    <property type="component" value="Unassembled WGS sequence"/>
</dbReference>
<dbReference type="STRING" id="400055.SAMN04490243_1417"/>
<organism evidence="1 2">
    <name type="scientific">Robiginitalea myxolifaciens</name>
    <dbReference type="NCBI Taxonomy" id="400055"/>
    <lineage>
        <taxon>Bacteria</taxon>
        <taxon>Pseudomonadati</taxon>
        <taxon>Bacteroidota</taxon>
        <taxon>Flavobacteriia</taxon>
        <taxon>Flavobacteriales</taxon>
        <taxon>Flavobacteriaceae</taxon>
        <taxon>Robiginitalea</taxon>
    </lineage>
</organism>
<reference evidence="1 2" key="1">
    <citation type="submission" date="2016-10" db="EMBL/GenBank/DDBJ databases">
        <authorList>
            <person name="de Groot N.N."/>
        </authorList>
    </citation>
    <scope>NUCLEOTIDE SEQUENCE [LARGE SCALE GENOMIC DNA]</scope>
    <source>
        <strain evidence="1 2">DSM 21019</strain>
    </source>
</reference>
<dbReference type="OrthoDB" id="928522at2"/>
<gene>
    <name evidence="1" type="ORF">SAMN04490243_1417</name>
</gene>
<name>A0A1I6G924_9FLAO</name>
<sequence length="229" mass="25348">MESGALYLPKATRLSREFFGMSLLEASSADNTVTFLEDLVGKLTEGLGKVSVYPMISMSNHHPEFLGWPIENLKSFLISSYASRARDPFEDAQVCLAREYGYQNWQEVKESPVQFTASFEQALKALLNGELQNLEALLRVETSLTQAISPFAHRATLLHYAASNGVEIWRQQVPNNLSEGVGLLLRYGANPKSVMKVYGGEFDVIALLDSSAHPKDAGCYEAVRAELPK</sequence>
<dbReference type="RefSeq" id="WP_092981795.1">
    <property type="nucleotide sequence ID" value="NZ_FOYQ01000001.1"/>
</dbReference>
<accession>A0A1I6G924</accession>
<proteinExistence type="predicted"/>